<sequence>MFGHAPTTIITDDEKAMGKATTMVLPNTTHRLYMCYSLQKLQEHLKEIICRYGLMENNWLQDLCFHRDKLVLAYLITKFCVGMSTIQRRENVKTRNFYGILKTCYIVKATGVNTYIKKMFLKFQKELFSSSQNLDIVKLHENWGEKIYRVIPFGKNSAYEVAFLKSNNKIICSCPMFEFVGILFLFLQCL</sequence>
<keyword evidence="1" id="KW-0863">Zinc-finger</keyword>
<name>A0A5B6UVJ2_9ROSI</name>
<evidence type="ECO:0000313" key="3">
    <source>
        <dbReference type="Proteomes" id="UP000325315"/>
    </source>
</evidence>
<dbReference type="Proteomes" id="UP000325315">
    <property type="component" value="Unassembled WGS sequence"/>
</dbReference>
<dbReference type="AlphaFoldDB" id="A0A5B6UVJ2"/>
<evidence type="ECO:0000313" key="2">
    <source>
        <dbReference type="EMBL" id="KAA3461413.1"/>
    </source>
</evidence>
<protein>
    <recommendedName>
        <fullName evidence="1">Protein FAR1-RELATED SEQUENCE</fullName>
    </recommendedName>
</protein>
<keyword evidence="3" id="KW-1185">Reference proteome</keyword>
<comment type="caution">
    <text evidence="2">The sequence shown here is derived from an EMBL/GenBank/DDBJ whole genome shotgun (WGS) entry which is preliminary data.</text>
</comment>
<comment type="subcellular location">
    <subcellularLocation>
        <location evidence="1">Nucleus</location>
    </subcellularLocation>
</comment>
<comment type="similarity">
    <text evidence="1">Belongs to the FHY3/FAR1 family.</text>
</comment>
<dbReference type="InterPro" id="IPR031052">
    <property type="entry name" value="FHY3/FAR1"/>
</dbReference>
<keyword evidence="1" id="KW-0862">Zinc</keyword>
<accession>A0A5B6UVJ2</accession>
<keyword evidence="1" id="KW-0539">Nucleus</keyword>
<dbReference type="GO" id="GO:0006355">
    <property type="term" value="P:regulation of DNA-templated transcription"/>
    <property type="evidence" value="ECO:0007669"/>
    <property type="project" value="UniProtKB-UniRule"/>
</dbReference>
<dbReference type="OrthoDB" id="1572185at2759"/>
<dbReference type="PANTHER" id="PTHR31669">
    <property type="entry name" value="PROTEIN FAR1-RELATED SEQUENCE 10-RELATED"/>
    <property type="match status" value="1"/>
</dbReference>
<proteinExistence type="inferred from homology"/>
<dbReference type="EMBL" id="SMMG02000009">
    <property type="protein sequence ID" value="KAA3461413.1"/>
    <property type="molecule type" value="Genomic_DNA"/>
</dbReference>
<reference evidence="2" key="1">
    <citation type="submission" date="2019-08" db="EMBL/GenBank/DDBJ databases">
        <authorList>
            <person name="Liu F."/>
        </authorList>
    </citation>
    <scope>NUCLEOTIDE SEQUENCE [LARGE SCALE GENOMIC DNA]</scope>
    <source>
        <strain evidence="2">PA1801</strain>
        <tissue evidence="2">Leaf</tissue>
    </source>
</reference>
<comment type="function">
    <text evidence="1">Putative transcription activator involved in regulating light control of development.</text>
</comment>
<evidence type="ECO:0000256" key="1">
    <source>
        <dbReference type="RuleBase" id="RU367018"/>
    </source>
</evidence>
<dbReference type="GO" id="GO:0005634">
    <property type="term" value="C:nucleus"/>
    <property type="evidence" value="ECO:0007669"/>
    <property type="project" value="UniProtKB-SubCell"/>
</dbReference>
<keyword evidence="1" id="KW-0479">Metal-binding</keyword>
<dbReference type="PANTHER" id="PTHR31669:SF293">
    <property type="entry name" value="PROTEIN FAR1-RELATED SEQUENCE"/>
    <property type="match status" value="1"/>
</dbReference>
<dbReference type="GO" id="GO:0008270">
    <property type="term" value="F:zinc ion binding"/>
    <property type="evidence" value="ECO:0007669"/>
    <property type="project" value="UniProtKB-UniRule"/>
</dbReference>
<organism evidence="2 3">
    <name type="scientific">Gossypium australe</name>
    <dbReference type="NCBI Taxonomy" id="47621"/>
    <lineage>
        <taxon>Eukaryota</taxon>
        <taxon>Viridiplantae</taxon>
        <taxon>Streptophyta</taxon>
        <taxon>Embryophyta</taxon>
        <taxon>Tracheophyta</taxon>
        <taxon>Spermatophyta</taxon>
        <taxon>Magnoliopsida</taxon>
        <taxon>eudicotyledons</taxon>
        <taxon>Gunneridae</taxon>
        <taxon>Pentapetalae</taxon>
        <taxon>rosids</taxon>
        <taxon>malvids</taxon>
        <taxon>Malvales</taxon>
        <taxon>Malvaceae</taxon>
        <taxon>Malvoideae</taxon>
        <taxon>Gossypium</taxon>
    </lineage>
</organism>
<gene>
    <name evidence="2" type="ORF">EPI10_027985</name>
</gene>